<dbReference type="Gene3D" id="3.40.50.300">
    <property type="entry name" value="P-loop containing nucleotide triphosphate hydrolases"/>
    <property type="match status" value="1"/>
</dbReference>
<dbReference type="Proteomes" id="UP001198151">
    <property type="component" value="Unassembled WGS sequence"/>
</dbReference>
<comment type="domain">
    <text evidence="7">Comprises of two domains. The C-terminal domain contains the binding site for glutamine and catalyzes the hydrolysis of this substrate to glutamate and ammonia. The N-terminal domain is anticipated to bind ATP and cobyrinate and catalyzes the ultimate synthesis of the diamide product. The ammonia produced via the glutaminase domain is probably translocated to the adjacent domain via a molecular tunnel, where it reacts with an activated intermediate.</text>
</comment>
<reference evidence="10 11" key="1">
    <citation type="submission" date="2021-10" db="EMBL/GenBank/DDBJ databases">
        <title>Anaerobic single-cell dispensing facilitates the cultivation of human gut bacteria.</title>
        <authorList>
            <person name="Afrizal A."/>
        </authorList>
    </citation>
    <scope>NUCLEOTIDE SEQUENCE [LARGE SCALE GENOMIC DNA]</scope>
    <source>
        <strain evidence="10 11">CLA-AA-H200</strain>
    </source>
</reference>
<dbReference type="Pfam" id="PF01656">
    <property type="entry name" value="CbiA"/>
    <property type="match status" value="1"/>
</dbReference>
<dbReference type="SUPFAM" id="SSF52540">
    <property type="entry name" value="P-loop containing nucleoside triphosphate hydrolases"/>
    <property type="match status" value="1"/>
</dbReference>
<keyword evidence="7" id="KW-0169">Cobalamin biosynthesis</keyword>
<evidence type="ECO:0000259" key="8">
    <source>
        <dbReference type="Pfam" id="PF01656"/>
    </source>
</evidence>
<dbReference type="NCBIfam" id="TIGR00379">
    <property type="entry name" value="cobB"/>
    <property type="match status" value="1"/>
</dbReference>
<dbReference type="InterPro" id="IPR002586">
    <property type="entry name" value="CobQ/CobB/MinD/ParA_Nub-bd_dom"/>
</dbReference>
<accession>A0ABS8FWY5</accession>
<dbReference type="PROSITE" id="PS51274">
    <property type="entry name" value="GATASE_COBBQ"/>
    <property type="match status" value="1"/>
</dbReference>
<feature type="active site" description="Nucleophile" evidence="7">
    <location>
        <position position="341"/>
    </location>
</feature>
<evidence type="ECO:0000313" key="11">
    <source>
        <dbReference type="Proteomes" id="UP001198151"/>
    </source>
</evidence>
<comment type="cofactor">
    <cofactor evidence="1 7">
        <name>Mg(2+)</name>
        <dbReference type="ChEBI" id="CHEBI:18420"/>
    </cofactor>
</comment>
<dbReference type="CDD" id="cd05388">
    <property type="entry name" value="CobB_N"/>
    <property type="match status" value="1"/>
</dbReference>
<comment type="pathway">
    <text evidence="7">Cofactor biosynthesis; adenosylcobalamin biosynthesis; cob(II)yrinate a,c-diamide from sirohydrochlorin (anaerobic route): step 10/10.</text>
</comment>
<feature type="domain" description="CobB/CobQ-like glutamine amidotransferase" evidence="9">
    <location>
        <begin position="258"/>
        <end position="449"/>
    </location>
</feature>
<dbReference type="PANTHER" id="PTHR43873:SF1">
    <property type="entry name" value="COBYRINATE A,C-DIAMIDE SYNTHASE"/>
    <property type="match status" value="1"/>
</dbReference>
<evidence type="ECO:0000256" key="2">
    <source>
        <dbReference type="ARBA" id="ARBA00022598"/>
    </source>
</evidence>
<comment type="caution">
    <text evidence="10">The sequence shown here is derived from an EMBL/GenBank/DDBJ whole genome shotgun (WGS) entry which is preliminary data.</text>
</comment>
<evidence type="ECO:0000256" key="4">
    <source>
        <dbReference type="ARBA" id="ARBA00022840"/>
    </source>
</evidence>
<protein>
    <recommendedName>
        <fullName evidence="7">Cobyrinate a,c-diamide synthase</fullName>
        <ecNumber evidence="7">6.3.5.11</ecNumber>
    </recommendedName>
    <alternativeName>
        <fullName evidence="7">Cobyrinic acid a,c-diamide synthetase</fullName>
    </alternativeName>
</protein>
<evidence type="ECO:0000256" key="6">
    <source>
        <dbReference type="ARBA" id="ARBA00022962"/>
    </source>
</evidence>
<keyword evidence="3 7" id="KW-0547">Nucleotide-binding</keyword>
<keyword evidence="2 7" id="KW-0436">Ligase</keyword>
<dbReference type="InterPro" id="IPR029062">
    <property type="entry name" value="Class_I_gatase-like"/>
</dbReference>
<evidence type="ECO:0000313" key="10">
    <source>
        <dbReference type="EMBL" id="MCC2254462.1"/>
    </source>
</evidence>
<dbReference type="EC" id="6.3.5.11" evidence="7"/>
<evidence type="ECO:0000256" key="3">
    <source>
        <dbReference type="ARBA" id="ARBA00022741"/>
    </source>
</evidence>
<dbReference type="Gene3D" id="3.40.50.880">
    <property type="match status" value="1"/>
</dbReference>
<comment type="miscellaneous">
    <text evidence="7">The a and c carboxylates of cobyrinate are activated for nucleophilic attack via formation of a phosphorylated intermediate by ATP. CbiA catalyzes first the amidation of the c-carboxylate, and then that of the a-carboxylate.</text>
</comment>
<keyword evidence="5 7" id="KW-0460">Magnesium</keyword>
<keyword evidence="4 7" id="KW-0067">ATP-binding</keyword>
<dbReference type="InterPro" id="IPR027417">
    <property type="entry name" value="P-loop_NTPase"/>
</dbReference>
<evidence type="ECO:0000259" key="9">
    <source>
        <dbReference type="Pfam" id="PF07685"/>
    </source>
</evidence>
<dbReference type="SUPFAM" id="SSF52317">
    <property type="entry name" value="Class I glutamine amidotransferase-like"/>
    <property type="match status" value="1"/>
</dbReference>
<comment type="similarity">
    <text evidence="7">Belongs to the CobB/CbiA family.</text>
</comment>
<evidence type="ECO:0000256" key="1">
    <source>
        <dbReference type="ARBA" id="ARBA00001946"/>
    </source>
</evidence>
<evidence type="ECO:0000256" key="5">
    <source>
        <dbReference type="ARBA" id="ARBA00022842"/>
    </source>
</evidence>
<dbReference type="RefSeq" id="WP_227707604.1">
    <property type="nucleotide sequence ID" value="NZ_JAJEQX010000013.1"/>
</dbReference>
<proteinExistence type="inferred from homology"/>
<dbReference type="HAMAP" id="MF_00027">
    <property type="entry name" value="CobB_CbiA"/>
    <property type="match status" value="1"/>
</dbReference>
<feature type="domain" description="CobQ/CobB/MinD/ParA nucleotide binding" evidence="8">
    <location>
        <begin position="7"/>
        <end position="191"/>
    </location>
</feature>
<dbReference type="Pfam" id="PF07685">
    <property type="entry name" value="GATase_3"/>
    <property type="match status" value="1"/>
</dbReference>
<comment type="catalytic activity">
    <reaction evidence="7">
        <text>cob(II)yrinate + 2 L-glutamine + 2 ATP + 2 H2O = cob(II)yrinate a,c diamide + 2 L-glutamate + 2 ADP + 2 phosphate + 2 H(+)</text>
        <dbReference type="Rhea" id="RHEA:26289"/>
        <dbReference type="ChEBI" id="CHEBI:15377"/>
        <dbReference type="ChEBI" id="CHEBI:15378"/>
        <dbReference type="ChEBI" id="CHEBI:29985"/>
        <dbReference type="ChEBI" id="CHEBI:30616"/>
        <dbReference type="ChEBI" id="CHEBI:43474"/>
        <dbReference type="ChEBI" id="CHEBI:58359"/>
        <dbReference type="ChEBI" id="CHEBI:58537"/>
        <dbReference type="ChEBI" id="CHEBI:58894"/>
        <dbReference type="ChEBI" id="CHEBI:456216"/>
        <dbReference type="EC" id="6.3.5.11"/>
    </reaction>
</comment>
<gene>
    <name evidence="7" type="primary">cbiA</name>
    <name evidence="10" type="ORF">LKD70_08535</name>
</gene>
<dbReference type="InterPro" id="IPR011698">
    <property type="entry name" value="GATase_3"/>
</dbReference>
<dbReference type="CDD" id="cd03130">
    <property type="entry name" value="GATase1_CobB"/>
    <property type="match status" value="1"/>
</dbReference>
<keyword evidence="11" id="KW-1185">Reference proteome</keyword>
<comment type="function">
    <text evidence="7">Catalyzes the ATP-dependent amidation of the two carboxylate groups at positions a and c of cobyrinate, using either L-glutamine or ammonia as the nitrogen source.</text>
</comment>
<keyword evidence="6 7" id="KW-0315">Glutamine amidotransferase</keyword>
<name>A0ABS8FWY5_9FIRM</name>
<organism evidence="10 11">
    <name type="scientific">Ruminococcus turbiniformis</name>
    <dbReference type="NCBI Taxonomy" id="2881258"/>
    <lineage>
        <taxon>Bacteria</taxon>
        <taxon>Bacillati</taxon>
        <taxon>Bacillota</taxon>
        <taxon>Clostridia</taxon>
        <taxon>Eubacteriales</taxon>
        <taxon>Oscillospiraceae</taxon>
        <taxon>Ruminococcus</taxon>
    </lineage>
</organism>
<evidence type="ECO:0000256" key="7">
    <source>
        <dbReference type="HAMAP-Rule" id="MF_00027"/>
    </source>
</evidence>
<feature type="site" description="Increases nucleophilicity of active site Cys" evidence="7">
    <location>
        <position position="446"/>
    </location>
</feature>
<dbReference type="PANTHER" id="PTHR43873">
    <property type="entry name" value="COBYRINATE A,C-DIAMIDE SYNTHASE"/>
    <property type="match status" value="1"/>
</dbReference>
<dbReference type="InterPro" id="IPR004484">
    <property type="entry name" value="CbiA/CobB_synth"/>
</dbReference>
<dbReference type="EMBL" id="JAJEQX010000013">
    <property type="protein sequence ID" value="MCC2254462.1"/>
    <property type="molecule type" value="Genomic_DNA"/>
</dbReference>
<dbReference type="NCBIfam" id="NF002204">
    <property type="entry name" value="PRK01077.1"/>
    <property type="match status" value="1"/>
</dbReference>
<sequence length="480" mass="53548">MYVPGLLIAAPSSGSGKTSAACALMAAFTERGLTVRACKCGPDYIDPMFHREVLGVDSRNLDLFFSSADALKEEYKRHVSGADLVLTEGVMGYYDGMNTDTDAASSYDVSRTLELPVILVLSGRGASLSLAAVAKGMAQYRPDSRIRGILLNRVSGMLYPRLKSMLERELKKTGCEIPVVGYMPEDEAFSFKSRHLGLVTPRETEGLKRKTRRAGEILSRTADLDLIYKIAEEGAVQCAEARKDAEEKETALLKRNLRIGIARDRAFCFYYTGNIELLEKQGCRLIPFSPLSDRELPGDLDGLILGGGYPELYARELSENLSMLKSVRKALRRGMPCIAECGGFMYLHEKMEDENGREYSMTAVLPGKTFPAGKLVRFGYICISSADREKSGAAGYIKPGEMIRGHEFHYWDSTDNGRTCRAVKPDGRRSWDCICAQGNLFAGYPHLYMPSLPEFAKRFAERCEEWKKRRKKDGRDESER</sequence>